<evidence type="ECO:0000256" key="3">
    <source>
        <dbReference type="ARBA" id="ARBA00023274"/>
    </source>
</evidence>
<evidence type="ECO:0000256" key="1">
    <source>
        <dbReference type="ARBA" id="ARBA00003686"/>
    </source>
</evidence>
<dbReference type="GO" id="GO:0006412">
    <property type="term" value="P:translation"/>
    <property type="evidence" value="ECO:0007669"/>
    <property type="project" value="InterPro"/>
</dbReference>
<dbReference type="PANTHER" id="PTHR19836">
    <property type="entry name" value="30S RIBOSOMAL PROTEIN S14"/>
    <property type="match status" value="1"/>
</dbReference>
<dbReference type="EMBL" id="CP157896">
    <property type="protein sequence ID" value="XBT18635.1"/>
    <property type="molecule type" value="Genomic_DNA"/>
</dbReference>
<dbReference type="NCBIfam" id="NF006477">
    <property type="entry name" value="PRK08881.1"/>
    <property type="match status" value="1"/>
</dbReference>
<protein>
    <recommendedName>
        <fullName evidence="4">Small ribosomal subunit protein uS14</fullName>
    </recommendedName>
</protein>
<organism evidence="6">
    <name type="scientific">Candidatus Shikimatogenerans sp. Tcar</name>
    <dbReference type="NCBI Taxonomy" id="3158565"/>
    <lineage>
        <taxon>Bacteria</taxon>
        <taxon>Pseudomonadati</taxon>
        <taxon>Bacteroidota</taxon>
        <taxon>Flavobacteriia</taxon>
        <taxon>Flavobacteriales</taxon>
        <taxon>Candidatus Shikimatogenerans</taxon>
    </lineage>
</organism>
<dbReference type="AlphaFoldDB" id="A0AAU7QSP0"/>
<gene>
    <name evidence="6" type="primary">rpsN</name>
    <name evidence="6" type="ORF">ABNO60_00610</name>
</gene>
<evidence type="ECO:0000256" key="5">
    <source>
        <dbReference type="ARBA" id="ARBA00047110"/>
    </source>
</evidence>
<keyword evidence="2 6" id="KW-0689">Ribosomal protein</keyword>
<evidence type="ECO:0000256" key="4">
    <source>
        <dbReference type="ARBA" id="ARBA00035167"/>
    </source>
</evidence>
<dbReference type="GO" id="GO:0005737">
    <property type="term" value="C:cytoplasm"/>
    <property type="evidence" value="ECO:0007669"/>
    <property type="project" value="UniProtKB-ARBA"/>
</dbReference>
<keyword evidence="3" id="KW-0687">Ribonucleoprotein</keyword>
<dbReference type="InterPro" id="IPR043140">
    <property type="entry name" value="Ribosomal_uS14_sf"/>
</dbReference>
<comment type="subunit">
    <text evidence="5">Part of the 30S ribosomal subunit. Contacts proteins S3 and S10.</text>
</comment>
<comment type="function">
    <text evidence="1">Binds 16S rRNA, required for the assembly of 30S particles and may also be responsible for determining the conformation of the 16S rRNA at the A site.</text>
</comment>
<evidence type="ECO:0000256" key="2">
    <source>
        <dbReference type="ARBA" id="ARBA00022980"/>
    </source>
</evidence>
<name>A0AAU7QSP0_9FLAO</name>
<dbReference type="Pfam" id="PF00253">
    <property type="entry name" value="Ribosomal_S14"/>
    <property type="match status" value="1"/>
</dbReference>
<evidence type="ECO:0000313" key="6">
    <source>
        <dbReference type="EMBL" id="XBT18635.1"/>
    </source>
</evidence>
<dbReference type="PANTHER" id="PTHR19836:SF19">
    <property type="entry name" value="SMALL RIBOSOMAL SUBUNIT PROTEIN US14M"/>
    <property type="match status" value="1"/>
</dbReference>
<reference evidence="6" key="1">
    <citation type="submission" date="2024-06" db="EMBL/GenBank/DDBJ databases">
        <title>Diversity, functionality, and evolutionary history of bacterial symbionts in false click beetles (Coleoptera, Throscidae).</title>
        <authorList>
            <person name="Wierz J.C."/>
            <person name="Malm H."/>
            <person name="Kaltenpoth M."/>
            <person name="Engl T."/>
        </authorList>
    </citation>
    <scope>NUCLEOTIDE SEQUENCE</scope>
    <source>
        <strain evidence="6">Tcar</strain>
    </source>
</reference>
<proteinExistence type="predicted"/>
<dbReference type="GO" id="GO:0003735">
    <property type="term" value="F:structural constituent of ribosome"/>
    <property type="evidence" value="ECO:0007669"/>
    <property type="project" value="InterPro"/>
</dbReference>
<dbReference type="GO" id="GO:0015935">
    <property type="term" value="C:small ribosomal subunit"/>
    <property type="evidence" value="ECO:0007669"/>
    <property type="project" value="TreeGrafter"/>
</dbReference>
<sequence>MSRKSLLYKQKRNKKIYKKYIYKYNKLKEEKKWLFLQKLPRNASKVRLKNLCNLTGRSRGYIRLFGISRIMFKKLVTLGYIPGVKKISW</sequence>
<accession>A0AAU7QSP0</accession>
<dbReference type="Gene3D" id="4.10.830.10">
    <property type="entry name" value="30s Ribosomal Protein S14, Chain N"/>
    <property type="match status" value="1"/>
</dbReference>
<dbReference type="InterPro" id="IPR001209">
    <property type="entry name" value="Ribosomal_uS14"/>
</dbReference>
<dbReference type="SUPFAM" id="SSF57716">
    <property type="entry name" value="Glucocorticoid receptor-like (DNA-binding domain)"/>
    <property type="match status" value="1"/>
</dbReference>